<dbReference type="Pfam" id="PF16400">
    <property type="entry name" value="DUF5008"/>
    <property type="match status" value="1"/>
</dbReference>
<comment type="caution">
    <text evidence="2">The sequence shown here is derived from an EMBL/GenBank/DDBJ whole genome shotgun (WGS) entry which is preliminary data.</text>
</comment>
<dbReference type="Proteomes" id="UP001501436">
    <property type="component" value="Unassembled WGS sequence"/>
</dbReference>
<proteinExistence type="predicted"/>
<dbReference type="Pfam" id="PF17164">
    <property type="entry name" value="DUF5122"/>
    <property type="match status" value="2"/>
</dbReference>
<protein>
    <submittedName>
        <fullName evidence="2">DUF5124 domain-containing protein</fullName>
    </submittedName>
</protein>
<evidence type="ECO:0000313" key="2">
    <source>
        <dbReference type="EMBL" id="GAA4913309.1"/>
    </source>
</evidence>
<evidence type="ECO:0000259" key="1">
    <source>
        <dbReference type="Pfam" id="PF16400"/>
    </source>
</evidence>
<reference evidence="3" key="1">
    <citation type="journal article" date="2019" name="Int. J. Syst. Evol. Microbiol.">
        <title>The Global Catalogue of Microorganisms (GCM) 10K type strain sequencing project: providing services to taxonomists for standard genome sequencing and annotation.</title>
        <authorList>
            <consortium name="The Broad Institute Genomics Platform"/>
            <consortium name="The Broad Institute Genome Sequencing Center for Infectious Disease"/>
            <person name="Wu L."/>
            <person name="Ma J."/>
        </authorList>
    </citation>
    <scope>NUCLEOTIDE SEQUENCE [LARGE SCALE GENOMIC DNA]</scope>
    <source>
        <strain evidence="3">JCM 18283</strain>
    </source>
</reference>
<gene>
    <name evidence="2" type="ORF">GCM10023313_15690</name>
</gene>
<dbReference type="EMBL" id="BAABJI010000002">
    <property type="protein sequence ID" value="GAA4913309.1"/>
    <property type="molecule type" value="Genomic_DNA"/>
</dbReference>
<keyword evidence="3" id="KW-1185">Reference proteome</keyword>
<dbReference type="InterPro" id="IPR013783">
    <property type="entry name" value="Ig-like_fold"/>
</dbReference>
<dbReference type="InterPro" id="IPR013431">
    <property type="entry name" value="Delta_60_rpt"/>
</dbReference>
<organism evidence="2 3">
    <name type="scientific">Mucilaginibacter defluvii</name>
    <dbReference type="NCBI Taxonomy" id="1196019"/>
    <lineage>
        <taxon>Bacteria</taxon>
        <taxon>Pseudomonadati</taxon>
        <taxon>Bacteroidota</taxon>
        <taxon>Sphingobacteriia</taxon>
        <taxon>Sphingobacteriales</taxon>
        <taxon>Sphingobacteriaceae</taxon>
        <taxon>Mucilaginibacter</taxon>
    </lineage>
</organism>
<dbReference type="Gene3D" id="2.60.40.10">
    <property type="entry name" value="Immunoglobulins"/>
    <property type="match status" value="1"/>
</dbReference>
<evidence type="ECO:0000313" key="3">
    <source>
        <dbReference type="Proteomes" id="UP001501436"/>
    </source>
</evidence>
<sequence>MAVAQACRKEKVVLTDPYADGKEVLGINLNRDAVPVPAAGSPGTEVTFKVTGLMKYKDQARFLFNGEEAEIMSITDSEIKVKVPESGSTGITSIVIDDQLVLGPEFKVNGLVNIDPSFRATNGTNGPVNDVFPLADGRNLVIGSFTNYDNKGIIIPINRIARISGDGEYDRSFRTGRAANGSLSGIIEFNNRFYISGGFSGYNQRTENISNITALTSTGAIDTIGIRVFKRGNKTNDTLKWFPRFNGGTNSYIDKVYKHQNKILAVGGFRYYVRRTYGQPNYDFSRDTVILDSTEIRQVLRFNLDGTLDSNFRFNKQTRKGNVSANGPVNSYMHTEGANAEKLVLFGRFSTFDGKTAGNIVRLNVDGTIDETFQSGVGADNSISSLTYNNVTKKYLISGVFRNYNGKPAFGLALLNEDGSLDQSFQGKSFDNFISFCRQLNDGLIVISGGFKKYDNITRNGFAILTPTGALASGYNATGPFAGSLNNVIETQSADGKRALLLIGWFNKFDNEDRYNIIRVTLE</sequence>
<name>A0ABP9FZW6_9SPHI</name>
<accession>A0ABP9FZW6</accession>
<dbReference type="InterPro" id="IPR032175">
    <property type="entry name" value="DUF5008"/>
</dbReference>
<dbReference type="Gene3D" id="2.80.10.50">
    <property type="match status" value="1"/>
</dbReference>
<feature type="domain" description="DUF5008" evidence="1">
    <location>
        <begin position="13"/>
        <end position="104"/>
    </location>
</feature>